<evidence type="ECO:0000256" key="1">
    <source>
        <dbReference type="ARBA" id="ARBA00004496"/>
    </source>
</evidence>
<dbReference type="InterPro" id="IPR052095">
    <property type="entry name" value="UNC-13_domain"/>
</dbReference>
<comment type="similarity">
    <text evidence="3">Belongs to the unc-13 family.</text>
</comment>
<evidence type="ECO:0000259" key="8">
    <source>
        <dbReference type="PROSITE" id="PS50004"/>
    </source>
</evidence>
<feature type="domain" description="MHD1" evidence="9">
    <location>
        <begin position="663"/>
        <end position="800"/>
    </location>
</feature>
<dbReference type="SMART" id="SM00239">
    <property type="entry name" value="C2"/>
    <property type="match status" value="2"/>
</dbReference>
<dbReference type="PROSITE" id="PS51258">
    <property type="entry name" value="MHD1"/>
    <property type="match status" value="1"/>
</dbReference>
<accession>A0AA84Z5E2</accession>
<dbReference type="GO" id="GO:0006887">
    <property type="term" value="P:exocytosis"/>
    <property type="evidence" value="ECO:0007669"/>
    <property type="project" value="UniProtKB-KW"/>
</dbReference>
<dbReference type="PANTHER" id="PTHR45999">
    <property type="entry name" value="UNC-13-4A, ISOFORM B"/>
    <property type="match status" value="1"/>
</dbReference>
<dbReference type="Proteomes" id="UP000050790">
    <property type="component" value="Unassembled WGS sequence"/>
</dbReference>
<evidence type="ECO:0000313" key="13">
    <source>
        <dbReference type="WBParaSite" id="SMRG1_12600.3"/>
    </source>
</evidence>
<sequence>MSDCKVFKNLSCEELEKSVTDLNHKLLSPEIPEEFQLVKDDLEEIDVEYLFVRVQYTIRNQIGKSSSKFSCSAEVIDQYVKNVFDLPIKIYDDLRTEACQAEPPVVVLNVSVIEAKNLEAKDLNGFSDPYCILGIIFGRYVGQNEKSTTPDSSIKTTTATSSQNDLETVQTMRNASGKKGFDNNRVTFTRSSFRRFSQSLNKRTNQSEKLQTSHNESFKMAGATSSKSVVNKEGHIPVGIMKSTQVKEQTLNPVWNESFRLEIDDISSDKLHLDIWDHDEETSVLEAVRSLNEIRGVKQLGRYFKQVSQSARKNQTGDMDDFLGCVTIDIKDIPSTGLDSWFKLEGRSNRSKVQGEIHLALNLSAQNDSNEVERDKTVAIQEHIQLFYLFSLYQLKQENSTGIPWNGSIVEEGEIILHQHAIQNGLTEIQVAMCQWIALIRLNYTRSLDQIILLHTFKHLISLWSDKLLTREELNYLSDSFKVFTEHSLIMICNYNLIFHNAQSDNVLDLNHLLECLCMLHNSRLYQFSSPFSNSLQKEFLTSFKKFVLARYEKHKAAVMGKTDKLDLAHYEISQLILLIKLLIIDLEKCCEVYSPIIKKYLDLDPFINMYKFYANSLHHDYININVLQNLVQPIINQELETKSSFSTGKQCLTKSLELKSLFVLYLLLKKFENMYDIKIKSSESKKLIDFDWYTWFRPVISYWIQQCNFQLLSNLDGDIQNDQLIPTNEQLINFLPNEIKIEKYFGLHSISSLQITNNLTQLINTWLLINWPDEQTKYNYVIEIVQIACEVTLSYAKQLHEKLRLQGYCDEEGQFDISTSLSIGLNNLELISKFIQCILLFLNVQTPWSSNNKNVVSSISNTNNTSSVLCGTIAGKSNNTKSNDNNNNNSGTIDTTNVTSKSIDDEETKIPYQHLETLKRLQHKGYGELIRVLNRTIYRMNAKMRPEIRKNVFHLCWSLRSTPVDKAMHDLIVYLDSNIRTLKINVSSNLLHRCILSIWHECLEQYMEQTIKEGEINSTNIGGPGAFLQIKSDFNADNNNPTIIPLSTHEMYELISNLPMEIDKNQIFRAKSTLERLKKSLGILLEFFLKIGDDQINKGSLETEEYNNVKYLIQLYNSSTPEVVEQYFIEKLNEQELASSSSYGKLTVKISYQRTSLYVDIQRATNLVPLDSNGLSDPFIIVELLPKHIFSETPKSSRTRIVKNTVDPVFDEHFEFPVTPEELQHPSFCLAFVVMDHDLIMSDDFEGCVFIRPSLLMKSSNKQEINPENSKLVFSNSRLQNRSANEYKQLQLCLPLIRPISKKYGALDILGQRTDSYAQEIFKRWKTLEDSEINQ</sequence>
<proteinExistence type="inferred from homology"/>
<feature type="domain" description="C2" evidence="8">
    <location>
        <begin position="1143"/>
        <end position="1268"/>
    </location>
</feature>
<protein>
    <recommendedName>
        <fullName evidence="14">C2 domain-containing protein</fullName>
    </recommendedName>
</protein>
<feature type="domain" description="MHD2" evidence="10">
    <location>
        <begin position="966"/>
        <end position="1128"/>
    </location>
</feature>
<evidence type="ECO:0000313" key="11">
    <source>
        <dbReference type="Proteomes" id="UP000050790"/>
    </source>
</evidence>
<evidence type="ECO:0000256" key="5">
    <source>
        <dbReference type="ARBA" id="ARBA00022490"/>
    </source>
</evidence>
<dbReference type="WBParaSite" id="SMRG1_12600.1">
    <property type="protein sequence ID" value="SMRG1_12600.1"/>
    <property type="gene ID" value="SMRG1_12600"/>
</dbReference>
<evidence type="ECO:0000256" key="7">
    <source>
        <dbReference type="SAM" id="MobiDB-lite"/>
    </source>
</evidence>
<dbReference type="WBParaSite" id="SMRG1_12600.3">
    <property type="protein sequence ID" value="SMRG1_12600.3"/>
    <property type="gene ID" value="SMRG1_12600"/>
</dbReference>
<dbReference type="PROSITE" id="PS50004">
    <property type="entry name" value="C2"/>
    <property type="match status" value="2"/>
</dbReference>
<evidence type="ECO:0000313" key="12">
    <source>
        <dbReference type="WBParaSite" id="SMRG1_12600.1"/>
    </source>
</evidence>
<dbReference type="PROSITE" id="PS51259">
    <property type="entry name" value="MHD2"/>
    <property type="match status" value="1"/>
</dbReference>
<keyword evidence="6" id="KW-0967">Endosome</keyword>
<feature type="compositionally biased region" description="Low complexity" evidence="7">
    <location>
        <begin position="878"/>
        <end position="898"/>
    </location>
</feature>
<keyword evidence="5" id="KW-0963">Cytoplasm</keyword>
<feature type="region of interest" description="Disordered" evidence="7">
    <location>
        <begin position="147"/>
        <end position="166"/>
    </location>
</feature>
<feature type="region of interest" description="Disordered" evidence="7">
    <location>
        <begin position="878"/>
        <end position="900"/>
    </location>
</feature>
<dbReference type="CDD" id="cd08676">
    <property type="entry name" value="C2A_Munc13-like"/>
    <property type="match status" value="1"/>
</dbReference>
<organism evidence="11 12">
    <name type="scientific">Schistosoma margrebowiei</name>
    <dbReference type="NCBI Taxonomy" id="48269"/>
    <lineage>
        <taxon>Eukaryota</taxon>
        <taxon>Metazoa</taxon>
        <taxon>Spiralia</taxon>
        <taxon>Lophotrochozoa</taxon>
        <taxon>Platyhelminthes</taxon>
        <taxon>Trematoda</taxon>
        <taxon>Digenea</taxon>
        <taxon>Strigeidida</taxon>
        <taxon>Schistosomatoidea</taxon>
        <taxon>Schistosomatidae</taxon>
        <taxon>Schistosoma</taxon>
    </lineage>
</organism>
<name>A0AA84Z5E2_9TREM</name>
<dbReference type="Pfam" id="PF00168">
    <property type="entry name" value="C2"/>
    <property type="match status" value="3"/>
</dbReference>
<dbReference type="GO" id="GO:0099503">
    <property type="term" value="C:secretory vesicle"/>
    <property type="evidence" value="ECO:0007669"/>
    <property type="project" value="TreeGrafter"/>
</dbReference>
<dbReference type="InterPro" id="IPR000008">
    <property type="entry name" value="C2_dom"/>
</dbReference>
<evidence type="ECO:0008006" key="14">
    <source>
        <dbReference type="Google" id="ProtNLM"/>
    </source>
</evidence>
<evidence type="ECO:0000259" key="9">
    <source>
        <dbReference type="PROSITE" id="PS51258"/>
    </source>
</evidence>
<comment type="subcellular location">
    <subcellularLocation>
        <location evidence="1">Cytoplasm</location>
    </subcellularLocation>
    <subcellularLocation>
        <location evidence="2">Late endosome</location>
    </subcellularLocation>
</comment>
<evidence type="ECO:0000256" key="3">
    <source>
        <dbReference type="ARBA" id="ARBA00005823"/>
    </source>
</evidence>
<dbReference type="InterPro" id="IPR035892">
    <property type="entry name" value="C2_domain_sf"/>
</dbReference>
<dbReference type="SUPFAM" id="SSF49562">
    <property type="entry name" value="C2 domain (Calcium/lipid-binding domain, CaLB)"/>
    <property type="match status" value="2"/>
</dbReference>
<dbReference type="InterPro" id="IPR014770">
    <property type="entry name" value="Munc13_1"/>
</dbReference>
<feature type="domain" description="C2" evidence="8">
    <location>
        <begin position="89"/>
        <end position="317"/>
    </location>
</feature>
<evidence type="ECO:0000256" key="4">
    <source>
        <dbReference type="ARBA" id="ARBA00022483"/>
    </source>
</evidence>
<dbReference type="InterPro" id="IPR014772">
    <property type="entry name" value="Munc13_dom-2"/>
</dbReference>
<evidence type="ECO:0000256" key="2">
    <source>
        <dbReference type="ARBA" id="ARBA00004603"/>
    </source>
</evidence>
<dbReference type="Gene3D" id="1.10.357.50">
    <property type="match status" value="1"/>
</dbReference>
<dbReference type="Gene3D" id="2.60.40.150">
    <property type="entry name" value="C2 domain"/>
    <property type="match status" value="3"/>
</dbReference>
<evidence type="ECO:0000256" key="6">
    <source>
        <dbReference type="ARBA" id="ARBA00022753"/>
    </source>
</evidence>
<dbReference type="CDD" id="cd04009">
    <property type="entry name" value="C2B_Munc13-like"/>
    <property type="match status" value="1"/>
</dbReference>
<keyword evidence="4" id="KW-0268">Exocytosis</keyword>
<reference evidence="12 13" key="1">
    <citation type="submission" date="2023-11" db="UniProtKB">
        <authorList>
            <consortium name="WormBaseParasite"/>
        </authorList>
    </citation>
    <scope>IDENTIFICATION</scope>
</reference>
<dbReference type="GO" id="GO:0005770">
    <property type="term" value="C:late endosome"/>
    <property type="evidence" value="ECO:0007669"/>
    <property type="project" value="UniProtKB-SubCell"/>
</dbReference>
<dbReference type="PANTHER" id="PTHR45999:SF4">
    <property type="entry name" value="UNC-13-4A, ISOFORM B"/>
    <property type="match status" value="1"/>
</dbReference>
<evidence type="ECO:0000259" key="10">
    <source>
        <dbReference type="PROSITE" id="PS51259"/>
    </source>
</evidence>